<gene>
    <name evidence="1" type="ORF">CHH72_16760</name>
</gene>
<comment type="caution">
    <text evidence="1">The sequence shown here is derived from an EMBL/GenBank/DDBJ whole genome shotgun (WGS) entry which is preliminary data.</text>
</comment>
<reference evidence="1 2" key="1">
    <citation type="submission" date="2017-07" db="EMBL/GenBank/DDBJ databases">
        <title>Isolation and whole genome analysis of endospore-forming bacteria from heroin.</title>
        <authorList>
            <person name="Kalinowski J."/>
            <person name="Ahrens B."/>
            <person name="Al-Dilaimi A."/>
            <person name="Winkler A."/>
            <person name="Wibberg D."/>
            <person name="Schleenbecker U."/>
            <person name="Ruckert C."/>
            <person name="Wolfel R."/>
            <person name="Grass G."/>
        </authorList>
    </citation>
    <scope>NUCLEOTIDE SEQUENCE [LARGE SCALE GENOMIC DNA]</scope>
    <source>
        <strain evidence="1 2">7539</strain>
    </source>
</reference>
<name>A0A268NXI6_SHOCL</name>
<protein>
    <submittedName>
        <fullName evidence="1">Uncharacterized protein</fullName>
    </submittedName>
</protein>
<dbReference type="AlphaFoldDB" id="A0A268NXI6"/>
<evidence type="ECO:0000313" key="2">
    <source>
        <dbReference type="Proteomes" id="UP000216207"/>
    </source>
</evidence>
<dbReference type="Proteomes" id="UP000216207">
    <property type="component" value="Unassembled WGS sequence"/>
</dbReference>
<dbReference type="RefSeq" id="WP_095327020.1">
    <property type="nucleotide sequence ID" value="NZ_NPCC01000029.1"/>
</dbReference>
<evidence type="ECO:0000313" key="1">
    <source>
        <dbReference type="EMBL" id="PAE87780.1"/>
    </source>
</evidence>
<accession>A0A268NXI6</accession>
<dbReference type="EMBL" id="NPCC01000029">
    <property type="protein sequence ID" value="PAE87780.1"/>
    <property type="molecule type" value="Genomic_DNA"/>
</dbReference>
<organism evidence="1 2">
    <name type="scientific">Shouchella clausii</name>
    <name type="common">Alkalihalobacillus clausii</name>
    <dbReference type="NCBI Taxonomy" id="79880"/>
    <lineage>
        <taxon>Bacteria</taxon>
        <taxon>Bacillati</taxon>
        <taxon>Bacillota</taxon>
        <taxon>Bacilli</taxon>
        <taxon>Bacillales</taxon>
        <taxon>Bacillaceae</taxon>
        <taxon>Shouchella</taxon>
    </lineage>
</organism>
<sequence length="75" mass="8866">MNSKPTEFEELPIAKNLEELNDQKKQEFDDLAEEYSTVLQKINLFIEVNELDYNEAWDRANQQYDSDMTYAPDEG</sequence>
<proteinExistence type="predicted"/>